<feature type="domain" description="Class II aldolase/adducin N-terminal" evidence="3">
    <location>
        <begin position="10"/>
        <end position="188"/>
    </location>
</feature>
<dbReference type="GO" id="GO:0019323">
    <property type="term" value="P:pentose catabolic process"/>
    <property type="evidence" value="ECO:0007669"/>
    <property type="project" value="TreeGrafter"/>
</dbReference>
<sequence>MGRVKQELKELIVSTGVEMIKTGITVGTWGNISYRDPETDYMYISPSGMDYMKVKTDHVVVMDLDLNIIEGEAEPSIEKHMHVAVYKARPDAHAVIHTHPTFSTVFGVAGLPLPAVSEDFVQIVGEEIAIASPYALPGTPELGEVAVKGLGKNGAVLLPGHGALIAAANMPMALKISTVLEKNAQIYLYAKLLGNGIRLFSREEIDAMQNFAKNHYGKKNQELV</sequence>
<dbReference type="Pfam" id="PF00596">
    <property type="entry name" value="Aldolase_II"/>
    <property type="match status" value="1"/>
</dbReference>
<protein>
    <submittedName>
        <fullName evidence="4">Class II aldolase/adducin family protein</fullName>
    </submittedName>
</protein>
<dbReference type="eggNOG" id="COG0235">
    <property type="taxonomic scope" value="Bacteria"/>
</dbReference>
<gene>
    <name evidence="4" type="ordered locus">Spirs_0224</name>
</gene>
<dbReference type="InterPro" id="IPR001303">
    <property type="entry name" value="Aldolase_II/adducin_N"/>
</dbReference>
<dbReference type="STRING" id="573413.Spirs_0224"/>
<evidence type="ECO:0000313" key="5">
    <source>
        <dbReference type="Proteomes" id="UP000002318"/>
    </source>
</evidence>
<dbReference type="KEGG" id="ssm:Spirs_0224"/>
<keyword evidence="2" id="KW-0456">Lyase</keyword>
<keyword evidence="1" id="KW-0479">Metal-binding</keyword>
<name>E1RA90_SEDSS</name>
<dbReference type="InterPro" id="IPR036409">
    <property type="entry name" value="Aldolase_II/adducin_N_sf"/>
</dbReference>
<evidence type="ECO:0000259" key="3">
    <source>
        <dbReference type="SMART" id="SM01007"/>
    </source>
</evidence>
<dbReference type="SMART" id="SM01007">
    <property type="entry name" value="Aldolase_II"/>
    <property type="match status" value="1"/>
</dbReference>
<keyword evidence="5" id="KW-1185">Reference proteome</keyword>
<dbReference type="SUPFAM" id="SSF53639">
    <property type="entry name" value="AraD/HMP-PK domain-like"/>
    <property type="match status" value="1"/>
</dbReference>
<dbReference type="GO" id="GO:0016832">
    <property type="term" value="F:aldehyde-lyase activity"/>
    <property type="evidence" value="ECO:0007669"/>
    <property type="project" value="TreeGrafter"/>
</dbReference>
<evidence type="ECO:0000313" key="4">
    <source>
        <dbReference type="EMBL" id="ADK79381.1"/>
    </source>
</evidence>
<dbReference type="PANTHER" id="PTHR22789">
    <property type="entry name" value="FUCULOSE PHOSPHATE ALDOLASE"/>
    <property type="match status" value="1"/>
</dbReference>
<dbReference type="PANTHER" id="PTHR22789:SF0">
    <property type="entry name" value="3-OXO-TETRONATE 4-PHOSPHATE DECARBOXYLASE-RELATED"/>
    <property type="match status" value="1"/>
</dbReference>
<dbReference type="Gene3D" id="3.40.225.10">
    <property type="entry name" value="Class II aldolase/adducin N-terminal domain"/>
    <property type="match status" value="1"/>
</dbReference>
<evidence type="ECO:0000256" key="2">
    <source>
        <dbReference type="ARBA" id="ARBA00023239"/>
    </source>
</evidence>
<dbReference type="InterPro" id="IPR050197">
    <property type="entry name" value="Aldolase_class_II_sugar_metab"/>
</dbReference>
<dbReference type="AlphaFoldDB" id="E1RA90"/>
<dbReference type="Proteomes" id="UP000002318">
    <property type="component" value="Chromosome"/>
</dbReference>
<organism evidence="4 5">
    <name type="scientific">Sediminispirochaeta smaragdinae (strain DSM 11293 / JCM 15392 / SEBR 4228)</name>
    <name type="common">Spirochaeta smaragdinae</name>
    <dbReference type="NCBI Taxonomy" id="573413"/>
    <lineage>
        <taxon>Bacteria</taxon>
        <taxon>Pseudomonadati</taxon>
        <taxon>Spirochaetota</taxon>
        <taxon>Spirochaetia</taxon>
        <taxon>Spirochaetales</taxon>
        <taxon>Spirochaetaceae</taxon>
        <taxon>Sediminispirochaeta</taxon>
    </lineage>
</organism>
<accession>E1RA90</accession>
<evidence type="ECO:0000256" key="1">
    <source>
        <dbReference type="ARBA" id="ARBA00022723"/>
    </source>
</evidence>
<dbReference type="GO" id="GO:0046872">
    <property type="term" value="F:metal ion binding"/>
    <property type="evidence" value="ECO:0007669"/>
    <property type="project" value="UniProtKB-KW"/>
</dbReference>
<dbReference type="GO" id="GO:0005829">
    <property type="term" value="C:cytosol"/>
    <property type="evidence" value="ECO:0007669"/>
    <property type="project" value="TreeGrafter"/>
</dbReference>
<dbReference type="EMBL" id="CP002116">
    <property type="protein sequence ID" value="ADK79381.1"/>
    <property type="molecule type" value="Genomic_DNA"/>
</dbReference>
<proteinExistence type="predicted"/>
<dbReference type="HOGENOM" id="CLU_006033_3_1_12"/>
<reference evidence="4 5" key="1">
    <citation type="journal article" date="2010" name="Stand. Genomic Sci.">
        <title>Complete genome sequence of Spirochaeta smaragdinae type strain (SEBR 4228).</title>
        <authorList>
            <person name="Mavromatis K."/>
            <person name="Yasawong M."/>
            <person name="Chertkov O."/>
            <person name="Lapidus A."/>
            <person name="Lucas S."/>
            <person name="Nolan M."/>
            <person name="Del Rio T.G."/>
            <person name="Tice H."/>
            <person name="Cheng J.F."/>
            <person name="Pitluck S."/>
            <person name="Liolios K."/>
            <person name="Ivanova N."/>
            <person name="Tapia R."/>
            <person name="Han C."/>
            <person name="Bruce D."/>
            <person name="Goodwin L."/>
            <person name="Pati A."/>
            <person name="Chen A."/>
            <person name="Palaniappan K."/>
            <person name="Land M."/>
            <person name="Hauser L."/>
            <person name="Chang Y.J."/>
            <person name="Jeffries C.D."/>
            <person name="Detter J.C."/>
            <person name="Rohde M."/>
            <person name="Brambilla E."/>
            <person name="Spring S."/>
            <person name="Goker M."/>
            <person name="Sikorski J."/>
            <person name="Woyke T."/>
            <person name="Bristow J."/>
            <person name="Eisen J.A."/>
            <person name="Markowitz V."/>
            <person name="Hugenholtz P."/>
            <person name="Klenk H.P."/>
            <person name="Kyrpides N.C."/>
        </authorList>
    </citation>
    <scope>NUCLEOTIDE SEQUENCE [LARGE SCALE GENOMIC DNA]</scope>
    <source>
        <strain evidence="5">DSM 11293 / JCM 15392 / SEBR 4228</strain>
    </source>
</reference>